<evidence type="ECO:0000313" key="2">
    <source>
        <dbReference type="EMBL" id="GGM33259.1"/>
    </source>
</evidence>
<keyword evidence="3" id="KW-1185">Reference proteome</keyword>
<dbReference type="RefSeq" id="WP_189052790.1">
    <property type="nucleotide sequence ID" value="NZ_BMMK01000001.1"/>
</dbReference>
<protein>
    <submittedName>
        <fullName evidence="2">Uncharacterized protein</fullName>
    </submittedName>
</protein>
<evidence type="ECO:0000256" key="1">
    <source>
        <dbReference type="SAM" id="MobiDB-lite"/>
    </source>
</evidence>
<accession>A0A8J3C5N0</accession>
<name>A0A8J3C5N0_9PSEU</name>
<proteinExistence type="predicted"/>
<evidence type="ECO:0000313" key="3">
    <source>
        <dbReference type="Proteomes" id="UP000637578"/>
    </source>
</evidence>
<dbReference type="Proteomes" id="UP000637578">
    <property type="component" value="Unassembled WGS sequence"/>
</dbReference>
<dbReference type="EMBL" id="BMMK01000001">
    <property type="protein sequence ID" value="GGM33259.1"/>
    <property type="molecule type" value="Genomic_DNA"/>
</dbReference>
<sequence length="107" mass="12017">MELPADRIGPGGELIRSDTRKAPVEPKTVQRHHASSHGMCEEALLIDSRRDRLRRVGDQACAAGRRRSLARRYPEPQVGTMVLDPALKVFRFLLDRGGDLENVFLVN</sequence>
<gene>
    <name evidence="2" type="ORF">GCM10012275_00920</name>
</gene>
<reference evidence="2" key="2">
    <citation type="submission" date="2020-09" db="EMBL/GenBank/DDBJ databases">
        <authorList>
            <person name="Sun Q."/>
            <person name="Zhou Y."/>
        </authorList>
    </citation>
    <scope>NUCLEOTIDE SEQUENCE</scope>
    <source>
        <strain evidence="2">CGMCC 4.5737</strain>
    </source>
</reference>
<comment type="caution">
    <text evidence="2">The sequence shown here is derived from an EMBL/GenBank/DDBJ whole genome shotgun (WGS) entry which is preliminary data.</text>
</comment>
<feature type="compositionally biased region" description="Basic and acidic residues" evidence="1">
    <location>
        <begin position="15"/>
        <end position="24"/>
    </location>
</feature>
<reference evidence="2" key="1">
    <citation type="journal article" date="2014" name="Int. J. Syst. Evol. Microbiol.">
        <title>Complete genome sequence of Corynebacterium casei LMG S-19264T (=DSM 44701T), isolated from a smear-ripened cheese.</title>
        <authorList>
            <consortium name="US DOE Joint Genome Institute (JGI-PGF)"/>
            <person name="Walter F."/>
            <person name="Albersmeier A."/>
            <person name="Kalinowski J."/>
            <person name="Ruckert C."/>
        </authorList>
    </citation>
    <scope>NUCLEOTIDE SEQUENCE</scope>
    <source>
        <strain evidence="2">CGMCC 4.5737</strain>
    </source>
</reference>
<organism evidence="2 3">
    <name type="scientific">Longimycelium tulufanense</name>
    <dbReference type="NCBI Taxonomy" id="907463"/>
    <lineage>
        <taxon>Bacteria</taxon>
        <taxon>Bacillati</taxon>
        <taxon>Actinomycetota</taxon>
        <taxon>Actinomycetes</taxon>
        <taxon>Pseudonocardiales</taxon>
        <taxon>Pseudonocardiaceae</taxon>
        <taxon>Longimycelium</taxon>
    </lineage>
</organism>
<dbReference type="AlphaFoldDB" id="A0A8J3C5N0"/>
<feature type="region of interest" description="Disordered" evidence="1">
    <location>
        <begin position="1"/>
        <end position="36"/>
    </location>
</feature>